<keyword evidence="7 10" id="KW-0472">Membrane</keyword>
<feature type="transmembrane region" description="Helical" evidence="10">
    <location>
        <begin position="195"/>
        <end position="222"/>
    </location>
</feature>
<gene>
    <name evidence="13" type="ORF">DespoDRAFT_02725</name>
</gene>
<reference evidence="13 14" key="2">
    <citation type="submission" date="2012-02" db="EMBL/GenBank/DDBJ databases">
        <title>Improved High-Quality Draft sequence of Desulfobacter postgatei 2ac9.</title>
        <authorList>
            <consortium name="US DOE Joint Genome Institute"/>
            <person name="Lucas S."/>
            <person name="Han J."/>
            <person name="Lapidus A."/>
            <person name="Cheng J.-F."/>
            <person name="Goodwin L."/>
            <person name="Pitluck S."/>
            <person name="Peters L."/>
            <person name="Ovchinnikova G."/>
            <person name="Held B."/>
            <person name="Detter J.C."/>
            <person name="Han C."/>
            <person name="Tapia R."/>
            <person name="Land M."/>
            <person name="Hauser L."/>
            <person name="Kyrpides N."/>
            <person name="Ivanova N."/>
            <person name="Pagani I."/>
            <person name="Orellana R."/>
            <person name="Lovley D."/>
            <person name="Woyke T."/>
        </authorList>
    </citation>
    <scope>NUCLEOTIDE SEQUENCE [LARGE SCALE GENOMIC DNA]</scope>
    <source>
        <strain evidence="13 14">2ac9</strain>
    </source>
</reference>
<feature type="transmembrane region" description="Helical" evidence="10">
    <location>
        <begin position="153"/>
        <end position="174"/>
    </location>
</feature>
<keyword evidence="4" id="KW-0997">Cell inner membrane</keyword>
<dbReference type="Pfam" id="PF01478">
    <property type="entry name" value="Peptidase_A24"/>
    <property type="match status" value="1"/>
</dbReference>
<name>I5B4Z7_9BACT</name>
<evidence type="ECO:0000256" key="8">
    <source>
        <dbReference type="RuleBase" id="RU003793"/>
    </source>
</evidence>
<feature type="transmembrane region" description="Helical" evidence="10">
    <location>
        <begin position="103"/>
        <end position="121"/>
    </location>
</feature>
<reference evidence="13 14" key="1">
    <citation type="submission" date="2011-09" db="EMBL/GenBank/DDBJ databases">
        <authorList>
            <consortium name="US DOE Joint Genome Institute (JGI-PGF)"/>
            <person name="Lucas S."/>
            <person name="Han J."/>
            <person name="Lapidus A."/>
            <person name="Cheng J.-F."/>
            <person name="Goodwin L."/>
            <person name="Pitluck S."/>
            <person name="Peters L."/>
            <person name="Land M.L."/>
            <person name="Hauser L."/>
            <person name="Orellana R."/>
            <person name="Lovley D."/>
            <person name="Woyke T.J."/>
        </authorList>
    </citation>
    <scope>NUCLEOTIDE SEQUENCE [LARGE SCALE GENOMIC DNA]</scope>
    <source>
        <strain evidence="13 14">2ac9</strain>
    </source>
</reference>
<evidence type="ECO:0000259" key="11">
    <source>
        <dbReference type="Pfam" id="PF01478"/>
    </source>
</evidence>
<keyword evidence="3" id="KW-1003">Cell membrane</keyword>
<dbReference type="RefSeq" id="WP_004074130.1">
    <property type="nucleotide sequence ID" value="NZ_CM001488.1"/>
</dbReference>
<dbReference type="InterPro" id="IPR050882">
    <property type="entry name" value="Prepilin_peptidase/N-MTase"/>
</dbReference>
<dbReference type="GO" id="GO:0004190">
    <property type="term" value="F:aspartic-type endopeptidase activity"/>
    <property type="evidence" value="ECO:0007669"/>
    <property type="project" value="UniProtKB-EC"/>
</dbReference>
<organism evidence="13 14">
    <name type="scientific">Desulfobacter postgatei 2ac9</name>
    <dbReference type="NCBI Taxonomy" id="879212"/>
    <lineage>
        <taxon>Bacteria</taxon>
        <taxon>Pseudomonadati</taxon>
        <taxon>Thermodesulfobacteriota</taxon>
        <taxon>Desulfobacteria</taxon>
        <taxon>Desulfobacterales</taxon>
        <taxon>Desulfobacteraceae</taxon>
        <taxon>Desulfobacter</taxon>
    </lineage>
</organism>
<dbReference type="Gene3D" id="1.20.120.1220">
    <property type="match status" value="1"/>
</dbReference>
<evidence type="ECO:0000313" key="13">
    <source>
        <dbReference type="EMBL" id="EIM64560.1"/>
    </source>
</evidence>
<keyword evidence="14" id="KW-1185">Reference proteome</keyword>
<dbReference type="Proteomes" id="UP000005778">
    <property type="component" value="Chromosome"/>
</dbReference>
<feature type="transmembrane region" description="Helical" evidence="10">
    <location>
        <begin position="7"/>
        <end position="28"/>
    </location>
</feature>
<dbReference type="GO" id="GO:0006465">
    <property type="term" value="P:signal peptide processing"/>
    <property type="evidence" value="ECO:0007669"/>
    <property type="project" value="TreeGrafter"/>
</dbReference>
<dbReference type="EC" id="2.1.1.-" evidence="9"/>
<dbReference type="InterPro" id="IPR000045">
    <property type="entry name" value="Prepilin_IV_endopep_pep"/>
</dbReference>
<comment type="function">
    <text evidence="9">Plays an essential role in type IV pili and type II pseudopili formation by proteolytically removing the leader sequence from substrate proteins and subsequently monomethylating the alpha-amino group of the newly exposed N-terminal phenylalanine.</text>
</comment>
<dbReference type="PANTHER" id="PTHR30487:SF0">
    <property type="entry name" value="PREPILIN LEADER PEPTIDASE_N-METHYLTRANSFERASE-RELATED"/>
    <property type="match status" value="1"/>
</dbReference>
<evidence type="ECO:0000256" key="9">
    <source>
        <dbReference type="RuleBase" id="RU003794"/>
    </source>
</evidence>
<dbReference type="PRINTS" id="PR00864">
    <property type="entry name" value="PREPILNPTASE"/>
</dbReference>
<feature type="transmembrane region" description="Helical" evidence="10">
    <location>
        <begin position="234"/>
        <end position="257"/>
    </location>
</feature>
<dbReference type="EC" id="3.4.23.43" evidence="9"/>
<dbReference type="HOGENOM" id="CLU_057101_0_1_7"/>
<keyword evidence="9" id="KW-0489">Methyltransferase</keyword>
<evidence type="ECO:0000256" key="7">
    <source>
        <dbReference type="ARBA" id="ARBA00023136"/>
    </source>
</evidence>
<dbReference type="STRING" id="879212.DespoDRAFT_02725"/>
<keyword evidence="6 10" id="KW-1133">Transmembrane helix</keyword>
<dbReference type="InterPro" id="IPR010627">
    <property type="entry name" value="Prepilin_pept_A24_N"/>
</dbReference>
<dbReference type="PANTHER" id="PTHR30487">
    <property type="entry name" value="TYPE 4 PREPILIN-LIKE PROTEINS LEADER PEPTIDE-PROCESSING ENZYME"/>
    <property type="match status" value="1"/>
</dbReference>
<comment type="similarity">
    <text evidence="2 8">Belongs to the peptidase A24 family.</text>
</comment>
<feature type="domain" description="Prepilin peptidase A24 N-terminal" evidence="12">
    <location>
        <begin position="14"/>
        <end position="97"/>
    </location>
</feature>
<dbReference type="Pfam" id="PF06750">
    <property type="entry name" value="A24_N_bact"/>
    <property type="match status" value="1"/>
</dbReference>
<keyword evidence="9" id="KW-0511">Multifunctional enzyme</keyword>
<evidence type="ECO:0000256" key="6">
    <source>
        <dbReference type="ARBA" id="ARBA00022989"/>
    </source>
</evidence>
<evidence type="ECO:0000256" key="10">
    <source>
        <dbReference type="SAM" id="Phobius"/>
    </source>
</evidence>
<evidence type="ECO:0000256" key="1">
    <source>
        <dbReference type="ARBA" id="ARBA00004429"/>
    </source>
</evidence>
<dbReference type="GO" id="GO:0032259">
    <property type="term" value="P:methylation"/>
    <property type="evidence" value="ECO:0007669"/>
    <property type="project" value="UniProtKB-KW"/>
</dbReference>
<feature type="domain" description="Prepilin type IV endopeptidase peptidase" evidence="11">
    <location>
        <begin position="108"/>
        <end position="214"/>
    </location>
</feature>
<comment type="subcellular location">
    <subcellularLocation>
        <location evidence="1">Cell inner membrane</location>
        <topology evidence="1">Multi-pass membrane protein</topology>
    </subcellularLocation>
    <subcellularLocation>
        <location evidence="9">Cell membrane</location>
        <topology evidence="9">Multi-pass membrane protein</topology>
    </subcellularLocation>
</comment>
<keyword evidence="5 9" id="KW-0812">Transmembrane</keyword>
<comment type="catalytic activity">
    <reaction evidence="9">
        <text>Typically cleaves a -Gly-|-Phe- bond to release an N-terminal, basic peptide of 5-8 residues from type IV prepilin, and then N-methylates the new N-terminal amino group, the methyl donor being S-adenosyl-L-methionine.</text>
        <dbReference type="EC" id="3.4.23.43"/>
    </reaction>
</comment>
<keyword evidence="9" id="KW-0378">Hydrolase</keyword>
<evidence type="ECO:0000256" key="4">
    <source>
        <dbReference type="ARBA" id="ARBA00022519"/>
    </source>
</evidence>
<dbReference type="EMBL" id="CM001488">
    <property type="protein sequence ID" value="EIM64560.1"/>
    <property type="molecule type" value="Genomic_DNA"/>
</dbReference>
<evidence type="ECO:0000259" key="12">
    <source>
        <dbReference type="Pfam" id="PF06750"/>
    </source>
</evidence>
<evidence type="ECO:0000256" key="2">
    <source>
        <dbReference type="ARBA" id="ARBA00005801"/>
    </source>
</evidence>
<sequence length="261" mass="28536">MLPLSTFIAIISFVFGTCIGSFLNVVIYRMPEGQSIVSPPSHCPACTHAIPFYFNLPIISFLLLKGKCRFCKAPISIRYPLVELITGLLALGLFLKFELTPTALFYFAFGCLLIAISFIDLDHQIIPDKLSLPGIIIFSTSCFFVPQMRFVSVIGGILTGGGILYLVALLYYCIRKHQGMGGGDIKLLAMIGAATGVKGVFFTLFTGSVFGTLGGVGAMILAGKSEKREAKIPFGPFLSLGAMLYIFWGEPIIRWYINFQK</sequence>
<accession>I5B4Z7</accession>
<evidence type="ECO:0000313" key="14">
    <source>
        <dbReference type="Proteomes" id="UP000005778"/>
    </source>
</evidence>
<dbReference type="GO" id="GO:0005886">
    <property type="term" value="C:plasma membrane"/>
    <property type="evidence" value="ECO:0007669"/>
    <property type="project" value="UniProtKB-SubCell"/>
</dbReference>
<dbReference type="eggNOG" id="COG1989">
    <property type="taxonomic scope" value="Bacteria"/>
</dbReference>
<dbReference type="GO" id="GO:0008168">
    <property type="term" value="F:methyltransferase activity"/>
    <property type="evidence" value="ECO:0007669"/>
    <property type="project" value="UniProtKB-KW"/>
</dbReference>
<keyword evidence="9" id="KW-0808">Transferase</keyword>
<dbReference type="InterPro" id="IPR014032">
    <property type="entry name" value="Peptidase_A24A_bac"/>
</dbReference>
<evidence type="ECO:0000256" key="3">
    <source>
        <dbReference type="ARBA" id="ARBA00022475"/>
    </source>
</evidence>
<proteinExistence type="inferred from homology"/>
<dbReference type="AlphaFoldDB" id="I5B4Z7"/>
<dbReference type="MEROPS" id="A24.019"/>
<feature type="transmembrane region" description="Helical" evidence="10">
    <location>
        <begin position="48"/>
        <end position="64"/>
    </location>
</feature>
<evidence type="ECO:0000256" key="5">
    <source>
        <dbReference type="ARBA" id="ARBA00022692"/>
    </source>
</evidence>
<keyword evidence="9" id="KW-0645">Protease</keyword>
<dbReference type="OrthoDB" id="9789291at2"/>
<protein>
    <recommendedName>
        <fullName evidence="9">Prepilin leader peptidase/N-methyltransferase</fullName>
        <ecNumber evidence="9">2.1.1.-</ecNumber>
        <ecNumber evidence="9">3.4.23.43</ecNumber>
    </recommendedName>
</protein>
<feature type="transmembrane region" description="Helical" evidence="10">
    <location>
        <begin position="76"/>
        <end position="97"/>
    </location>
</feature>